<evidence type="ECO:0000313" key="3">
    <source>
        <dbReference type="EMBL" id="CAG8479703.1"/>
    </source>
</evidence>
<dbReference type="AlphaFoldDB" id="A0A9N8ZC46"/>
<protein>
    <submittedName>
        <fullName evidence="3">25094_t:CDS:1</fullName>
    </submittedName>
</protein>
<accession>A0A9N8ZC46</accession>
<sequence length="213" mass="24774">MDEKNENSRNIIIEIDLENPSPILQPTSINNLLNYEDLTDGSFQNFNIDSFQLSSDNDKTHKMREDHKPQSATCDSCVSYIQKINMYKQQLDSMEQEAINRREKLANSYNELRKVLNLKKELIEKYSVNDESSRTSNSEPFSRSANRIYSYGDSDAGPSNHSKNENPIEWYISSDQRQTNVKDEYKKTYHQDGGKNKLHAEKNLLEFDSDEND</sequence>
<feature type="coiled-coil region" evidence="1">
    <location>
        <begin position="77"/>
        <end position="115"/>
    </location>
</feature>
<keyword evidence="1" id="KW-0175">Coiled coil</keyword>
<feature type="region of interest" description="Disordered" evidence="2">
    <location>
        <begin position="128"/>
        <end position="166"/>
    </location>
</feature>
<comment type="caution">
    <text evidence="3">The sequence shown here is derived from an EMBL/GenBank/DDBJ whole genome shotgun (WGS) entry which is preliminary data.</text>
</comment>
<evidence type="ECO:0000256" key="1">
    <source>
        <dbReference type="SAM" id="Coils"/>
    </source>
</evidence>
<evidence type="ECO:0000256" key="2">
    <source>
        <dbReference type="SAM" id="MobiDB-lite"/>
    </source>
</evidence>
<reference evidence="3" key="1">
    <citation type="submission" date="2021-06" db="EMBL/GenBank/DDBJ databases">
        <authorList>
            <person name="Kallberg Y."/>
            <person name="Tangrot J."/>
            <person name="Rosling A."/>
        </authorList>
    </citation>
    <scope>NUCLEOTIDE SEQUENCE</scope>
    <source>
        <strain evidence="3">MA453B</strain>
    </source>
</reference>
<dbReference type="OrthoDB" id="2366310at2759"/>
<feature type="compositionally biased region" description="Basic and acidic residues" evidence="2">
    <location>
        <begin position="189"/>
        <end position="205"/>
    </location>
</feature>
<dbReference type="EMBL" id="CAJVPY010000552">
    <property type="protein sequence ID" value="CAG8479703.1"/>
    <property type="molecule type" value="Genomic_DNA"/>
</dbReference>
<keyword evidence="4" id="KW-1185">Reference proteome</keyword>
<proteinExistence type="predicted"/>
<organism evidence="3 4">
    <name type="scientific">Dentiscutata erythropus</name>
    <dbReference type="NCBI Taxonomy" id="1348616"/>
    <lineage>
        <taxon>Eukaryota</taxon>
        <taxon>Fungi</taxon>
        <taxon>Fungi incertae sedis</taxon>
        <taxon>Mucoromycota</taxon>
        <taxon>Glomeromycotina</taxon>
        <taxon>Glomeromycetes</taxon>
        <taxon>Diversisporales</taxon>
        <taxon>Gigasporaceae</taxon>
        <taxon>Dentiscutata</taxon>
    </lineage>
</organism>
<feature type="region of interest" description="Disordered" evidence="2">
    <location>
        <begin position="189"/>
        <end position="213"/>
    </location>
</feature>
<name>A0A9N8ZC46_9GLOM</name>
<evidence type="ECO:0000313" key="4">
    <source>
        <dbReference type="Proteomes" id="UP000789405"/>
    </source>
</evidence>
<gene>
    <name evidence="3" type="ORF">DERYTH_LOCUS1861</name>
</gene>
<feature type="compositionally biased region" description="Polar residues" evidence="2">
    <location>
        <begin position="134"/>
        <end position="147"/>
    </location>
</feature>
<dbReference type="Proteomes" id="UP000789405">
    <property type="component" value="Unassembled WGS sequence"/>
</dbReference>